<evidence type="ECO:0000256" key="3">
    <source>
        <dbReference type="ARBA" id="ARBA00022989"/>
    </source>
</evidence>
<comment type="caution">
    <text evidence="7">The sequence shown here is derived from an EMBL/GenBank/DDBJ whole genome shotgun (WGS) entry which is preliminary data.</text>
</comment>
<feature type="transmembrane region" description="Helical" evidence="5">
    <location>
        <begin position="130"/>
        <end position="154"/>
    </location>
</feature>
<evidence type="ECO:0000256" key="1">
    <source>
        <dbReference type="ARBA" id="ARBA00004141"/>
    </source>
</evidence>
<dbReference type="OrthoDB" id="288203at2759"/>
<accession>A0A8S1IPK4</accession>
<keyword evidence="3 5" id="KW-1133">Transmembrane helix</keyword>
<evidence type="ECO:0000313" key="8">
    <source>
        <dbReference type="Proteomes" id="UP000708148"/>
    </source>
</evidence>
<evidence type="ECO:0000259" key="6">
    <source>
        <dbReference type="PROSITE" id="PS50801"/>
    </source>
</evidence>
<evidence type="ECO:0000256" key="2">
    <source>
        <dbReference type="ARBA" id="ARBA00022692"/>
    </source>
</evidence>
<dbReference type="GO" id="GO:0055085">
    <property type="term" value="P:transmembrane transport"/>
    <property type="evidence" value="ECO:0007669"/>
    <property type="project" value="InterPro"/>
</dbReference>
<organism evidence="7 8">
    <name type="scientific">Ostreobium quekettii</name>
    <dbReference type="NCBI Taxonomy" id="121088"/>
    <lineage>
        <taxon>Eukaryota</taxon>
        <taxon>Viridiplantae</taxon>
        <taxon>Chlorophyta</taxon>
        <taxon>core chlorophytes</taxon>
        <taxon>Ulvophyceae</taxon>
        <taxon>TCBD clade</taxon>
        <taxon>Bryopsidales</taxon>
        <taxon>Ostreobineae</taxon>
        <taxon>Ostreobiaceae</taxon>
        <taxon>Ostreobium</taxon>
    </lineage>
</organism>
<feature type="transmembrane region" description="Helical" evidence="5">
    <location>
        <begin position="385"/>
        <end position="407"/>
    </location>
</feature>
<name>A0A8S1IPK4_9CHLO</name>
<dbReference type="GO" id="GO:0016020">
    <property type="term" value="C:membrane"/>
    <property type="evidence" value="ECO:0007669"/>
    <property type="project" value="UniProtKB-SubCell"/>
</dbReference>
<dbReference type="InterPro" id="IPR036513">
    <property type="entry name" value="STAS_dom_sf"/>
</dbReference>
<evidence type="ECO:0000256" key="4">
    <source>
        <dbReference type="ARBA" id="ARBA00023136"/>
    </source>
</evidence>
<feature type="transmembrane region" description="Helical" evidence="5">
    <location>
        <begin position="290"/>
        <end position="310"/>
    </location>
</feature>
<protein>
    <recommendedName>
        <fullName evidence="6">STAS domain-containing protein</fullName>
    </recommendedName>
</protein>
<feature type="transmembrane region" description="Helical" evidence="5">
    <location>
        <begin position="347"/>
        <end position="365"/>
    </location>
</feature>
<evidence type="ECO:0000256" key="5">
    <source>
        <dbReference type="SAM" id="Phobius"/>
    </source>
</evidence>
<dbReference type="InterPro" id="IPR011547">
    <property type="entry name" value="SLC26A/SulP_dom"/>
</dbReference>
<feature type="transmembrane region" description="Helical" evidence="5">
    <location>
        <begin position="96"/>
        <end position="118"/>
    </location>
</feature>
<dbReference type="Proteomes" id="UP000708148">
    <property type="component" value="Unassembled WGS sequence"/>
</dbReference>
<keyword evidence="4 5" id="KW-0472">Membrane</keyword>
<dbReference type="Gene3D" id="3.30.750.24">
    <property type="entry name" value="STAS domain"/>
    <property type="match status" value="1"/>
</dbReference>
<keyword evidence="2 5" id="KW-0812">Transmembrane</keyword>
<feature type="transmembrane region" description="Helical" evidence="5">
    <location>
        <begin position="27"/>
        <end position="47"/>
    </location>
</feature>
<dbReference type="Pfam" id="PF00916">
    <property type="entry name" value="Sulfate_transp"/>
    <property type="match status" value="1"/>
</dbReference>
<evidence type="ECO:0000313" key="7">
    <source>
        <dbReference type="EMBL" id="CAD7695320.1"/>
    </source>
</evidence>
<dbReference type="InterPro" id="IPR002645">
    <property type="entry name" value="STAS_dom"/>
</dbReference>
<comment type="subcellular location">
    <subcellularLocation>
        <location evidence="1">Membrane</location>
        <topology evidence="1">Multi-pass membrane protein</topology>
    </subcellularLocation>
</comment>
<feature type="transmembrane region" description="Helical" evidence="5">
    <location>
        <begin position="174"/>
        <end position="192"/>
    </location>
</feature>
<reference evidence="7" key="1">
    <citation type="submission" date="2020-12" db="EMBL/GenBank/DDBJ databases">
        <authorList>
            <person name="Iha C."/>
        </authorList>
    </citation>
    <scope>NUCLEOTIDE SEQUENCE</scope>
</reference>
<dbReference type="Pfam" id="PF01740">
    <property type="entry name" value="STAS"/>
    <property type="match status" value="1"/>
</dbReference>
<proteinExistence type="predicted"/>
<gene>
    <name evidence="7" type="ORF">OSTQU699_LOCUS681</name>
</gene>
<keyword evidence="8" id="KW-1185">Reference proteome</keyword>
<feature type="transmembrane region" description="Helical" evidence="5">
    <location>
        <begin position="247"/>
        <end position="269"/>
    </location>
</feature>
<feature type="transmembrane region" description="Helical" evidence="5">
    <location>
        <begin position="54"/>
        <end position="76"/>
    </location>
</feature>
<feature type="domain" description="STAS" evidence="6">
    <location>
        <begin position="440"/>
        <end position="550"/>
    </location>
</feature>
<dbReference type="PROSITE" id="PS50801">
    <property type="entry name" value="STAS"/>
    <property type="match status" value="1"/>
</dbReference>
<sequence length="556" mass="56992">MPAGQGAKKGPLGGLINFSTENLAGDFTGGLTAAVVALPLALAFGVASGAGPLAGLYGAIFAGFLAALFGGTPAQVTGPTGPMTVVMAGMIAQCTQHPSAAFTMVFFAGLLQILMWVLKLGRFIRLVPSPVTSGFMSGIGCIIISTQLLPLSGLPSAPNVVAAIKAWPTILTQANPHALGLGALALAFCLLTPKQITKRVPGSLLGLFVGTTLASVMGLNVPLLGHIPTNLPVPIGLSIPPAMIPLIAKNAVILAVLGAIDSLLTSLVADAITHTYHDSDKEMLGQGLGNAVAGLFGGIASAGATMRTVVNVRAGGRTPLSGAFHACVLLCVVMGFGGAAEKIPLSVLAGILVKTGLDVIDFNFIKKLPRLPLSASLVMMTTLTVTVFWDLIVAVAAGCVVASLILVKELADTQIKDCRIVKAQDLENGNNSIDLSLNERNMVLSANGRVAVVQMHGSFTFSAANGVLRKVLPELENLDGAVLDLSDVNLMDGDSALAIEEMVNRAGEYDKRLLISGASGEVAPLLDRVGVTEMLPLPPSSTREEGLTALLAGNGR</sequence>
<dbReference type="CDD" id="cd07042">
    <property type="entry name" value="STAS_SulP_like_sulfate_transporter"/>
    <property type="match status" value="1"/>
</dbReference>
<dbReference type="InterPro" id="IPR001902">
    <property type="entry name" value="SLC26A/SulP_fam"/>
</dbReference>
<feature type="transmembrane region" description="Helical" evidence="5">
    <location>
        <begin position="322"/>
        <end position="340"/>
    </location>
</feature>
<dbReference type="PANTHER" id="PTHR11814">
    <property type="entry name" value="SULFATE TRANSPORTER"/>
    <property type="match status" value="1"/>
</dbReference>
<feature type="transmembrane region" description="Helical" evidence="5">
    <location>
        <begin position="204"/>
        <end position="227"/>
    </location>
</feature>
<dbReference type="EMBL" id="CAJHUC010000331">
    <property type="protein sequence ID" value="CAD7695320.1"/>
    <property type="molecule type" value="Genomic_DNA"/>
</dbReference>
<dbReference type="AlphaFoldDB" id="A0A8S1IPK4"/>
<dbReference type="SUPFAM" id="SSF52091">
    <property type="entry name" value="SpoIIaa-like"/>
    <property type="match status" value="1"/>
</dbReference>